<dbReference type="Proteomes" id="UP001320119">
    <property type="component" value="Chromosome"/>
</dbReference>
<keyword evidence="1" id="KW-0732">Signal</keyword>
<feature type="signal peptide" evidence="1">
    <location>
        <begin position="1"/>
        <end position="32"/>
    </location>
</feature>
<evidence type="ECO:0000313" key="3">
    <source>
        <dbReference type="Proteomes" id="UP001320119"/>
    </source>
</evidence>
<accession>A0AAN1WEY3</accession>
<dbReference type="KEGG" id="marq:MARGE09_P0505"/>
<dbReference type="RefSeq" id="WP_236985807.1">
    <property type="nucleotide sequence ID" value="NZ_AP023086.1"/>
</dbReference>
<feature type="chain" id="PRO_5042969516" description="DUF4919 domain-containing protein" evidence="1">
    <location>
        <begin position="33"/>
        <end position="231"/>
    </location>
</feature>
<dbReference type="AlphaFoldDB" id="A0AAN1WEY3"/>
<organism evidence="2 3">
    <name type="scientific">Marinagarivorans cellulosilyticus</name>
    <dbReference type="NCBI Taxonomy" id="2721545"/>
    <lineage>
        <taxon>Bacteria</taxon>
        <taxon>Pseudomonadati</taxon>
        <taxon>Pseudomonadota</taxon>
        <taxon>Gammaproteobacteria</taxon>
        <taxon>Cellvibrionales</taxon>
        <taxon>Cellvibrionaceae</taxon>
        <taxon>Marinagarivorans</taxon>
    </lineage>
</organism>
<gene>
    <name evidence="2" type="ORF">MARGE09_P0505</name>
</gene>
<sequence length="231" mass="26139">MQYVCYAWRNKQLFIRFVVLLALFFVASLAAAQESSAPKALIDRVLHKADTAFLAKHYTQPQHNNAYDRYQAVLLIDPDNIRAQAGLRQIEAAYIAMLEGELSEGSVQHARYFLSILKEYYPRSANLAALRQKVDAAVTRQLPAPDFSDLLTKKYDLNGRDLTARNAKARGAVVQIALRVEKSREAVLILARNDAEGRWIYQVMNEATPAYRVRGDIQLRNSPAIHLLEPL</sequence>
<evidence type="ECO:0000256" key="1">
    <source>
        <dbReference type="SAM" id="SignalP"/>
    </source>
</evidence>
<protein>
    <recommendedName>
        <fullName evidence="4">DUF4919 domain-containing protein</fullName>
    </recommendedName>
</protein>
<proteinExistence type="predicted"/>
<evidence type="ECO:0008006" key="4">
    <source>
        <dbReference type="Google" id="ProtNLM"/>
    </source>
</evidence>
<reference evidence="2 3" key="1">
    <citation type="journal article" date="2022" name="IScience">
        <title>An ultrasensitive nanofiber-based assay for enzymatic hydrolysis and deep-sea microbial degradation of cellulose.</title>
        <authorList>
            <person name="Tsudome M."/>
            <person name="Tachioka M."/>
            <person name="Miyazaki M."/>
            <person name="Uchimura K."/>
            <person name="Tsuda M."/>
            <person name="Takaki Y."/>
            <person name="Deguchi S."/>
        </authorList>
    </citation>
    <scope>NUCLEOTIDE SEQUENCE [LARGE SCALE GENOMIC DNA]</scope>
    <source>
        <strain evidence="2 3">GE09</strain>
    </source>
</reference>
<evidence type="ECO:0000313" key="2">
    <source>
        <dbReference type="EMBL" id="BCD96305.1"/>
    </source>
</evidence>
<keyword evidence="3" id="KW-1185">Reference proteome</keyword>
<dbReference type="EMBL" id="AP023086">
    <property type="protein sequence ID" value="BCD96305.1"/>
    <property type="molecule type" value="Genomic_DNA"/>
</dbReference>
<name>A0AAN1WEY3_9GAMM</name>